<keyword evidence="3" id="KW-1185">Reference proteome</keyword>
<feature type="compositionally biased region" description="Polar residues" evidence="1">
    <location>
        <begin position="1"/>
        <end position="15"/>
    </location>
</feature>
<dbReference type="EMBL" id="CDMY01000425">
    <property type="protein sequence ID" value="CEM11772.1"/>
    <property type="molecule type" value="Genomic_DNA"/>
</dbReference>
<reference evidence="2 3" key="1">
    <citation type="submission" date="2014-11" db="EMBL/GenBank/DDBJ databases">
        <authorList>
            <person name="Zhu J."/>
            <person name="Qi W."/>
            <person name="Song R."/>
        </authorList>
    </citation>
    <scope>NUCLEOTIDE SEQUENCE [LARGE SCALE GENOMIC DNA]</scope>
</reference>
<dbReference type="VEuPathDB" id="CryptoDB:Vbra_9102"/>
<feature type="region of interest" description="Disordered" evidence="1">
    <location>
        <begin position="1"/>
        <end position="25"/>
    </location>
</feature>
<dbReference type="Proteomes" id="UP000041254">
    <property type="component" value="Unassembled WGS sequence"/>
</dbReference>
<accession>A0A0G4FFY3</accession>
<proteinExistence type="predicted"/>
<gene>
    <name evidence="2" type="ORF">Vbra_9102</name>
</gene>
<evidence type="ECO:0000313" key="3">
    <source>
        <dbReference type="Proteomes" id="UP000041254"/>
    </source>
</evidence>
<name>A0A0G4FFY3_VITBC</name>
<evidence type="ECO:0000256" key="1">
    <source>
        <dbReference type="SAM" id="MobiDB-lite"/>
    </source>
</evidence>
<dbReference type="AlphaFoldDB" id="A0A0G4FFY3"/>
<organism evidence="2 3">
    <name type="scientific">Vitrella brassicaformis (strain CCMP3155)</name>
    <dbReference type="NCBI Taxonomy" id="1169540"/>
    <lineage>
        <taxon>Eukaryota</taxon>
        <taxon>Sar</taxon>
        <taxon>Alveolata</taxon>
        <taxon>Colpodellida</taxon>
        <taxon>Vitrellaceae</taxon>
        <taxon>Vitrella</taxon>
    </lineage>
</organism>
<sequence>MDHPSSAPQDSSSAELTFVKGGDGSAGCTTAVDLKRSLKEAMQENETLKQWLRGLGMRMSSMVVKKGEAVLDIHSPLDGAVQAHDTITVDHVCAEWAASPAKGEWAPPKEDLIAIARRHN</sequence>
<evidence type="ECO:0000313" key="2">
    <source>
        <dbReference type="EMBL" id="CEM11772.1"/>
    </source>
</evidence>
<dbReference type="InParanoid" id="A0A0G4FFY3"/>
<protein>
    <submittedName>
        <fullName evidence="2">Uncharacterized protein</fullName>
    </submittedName>
</protein>